<keyword evidence="5" id="KW-1133">Transmembrane helix</keyword>
<evidence type="ECO:0000313" key="8">
    <source>
        <dbReference type="Proteomes" id="UP000039865"/>
    </source>
</evidence>
<evidence type="ECO:0000256" key="3">
    <source>
        <dbReference type="ARBA" id="ARBA00022833"/>
    </source>
</evidence>
<dbReference type="SMART" id="SM00184">
    <property type="entry name" value="RING"/>
    <property type="match status" value="1"/>
</dbReference>
<evidence type="ECO:0000259" key="6">
    <source>
        <dbReference type="PROSITE" id="PS50089"/>
    </source>
</evidence>
<evidence type="ECO:0000313" key="7">
    <source>
        <dbReference type="EMBL" id="CDW81084.1"/>
    </source>
</evidence>
<dbReference type="AlphaFoldDB" id="A0A078AFS3"/>
<evidence type="ECO:0000256" key="5">
    <source>
        <dbReference type="SAM" id="Phobius"/>
    </source>
</evidence>
<organism evidence="7 8">
    <name type="scientific">Stylonychia lemnae</name>
    <name type="common">Ciliate</name>
    <dbReference type="NCBI Taxonomy" id="5949"/>
    <lineage>
        <taxon>Eukaryota</taxon>
        <taxon>Sar</taxon>
        <taxon>Alveolata</taxon>
        <taxon>Ciliophora</taxon>
        <taxon>Intramacronucleata</taxon>
        <taxon>Spirotrichea</taxon>
        <taxon>Stichotrichia</taxon>
        <taxon>Sporadotrichida</taxon>
        <taxon>Oxytrichidae</taxon>
        <taxon>Stylonychinae</taxon>
        <taxon>Stylonychia</taxon>
    </lineage>
</organism>
<dbReference type="InParanoid" id="A0A078AFS3"/>
<feature type="domain" description="RING-type" evidence="6">
    <location>
        <begin position="288"/>
        <end position="328"/>
    </location>
</feature>
<dbReference type="OrthoDB" id="421575at2759"/>
<keyword evidence="5" id="KW-0812">Transmembrane</keyword>
<keyword evidence="5" id="KW-0472">Membrane</keyword>
<dbReference type="PROSITE" id="PS50089">
    <property type="entry name" value="ZF_RING_2"/>
    <property type="match status" value="1"/>
</dbReference>
<dbReference type="InterPro" id="IPR013083">
    <property type="entry name" value="Znf_RING/FYVE/PHD"/>
</dbReference>
<reference evidence="7 8" key="1">
    <citation type="submission" date="2014-06" db="EMBL/GenBank/DDBJ databases">
        <authorList>
            <person name="Swart Estienne"/>
        </authorList>
    </citation>
    <scope>NUCLEOTIDE SEQUENCE [LARGE SCALE GENOMIC DNA]</scope>
    <source>
        <strain evidence="7 8">130c</strain>
    </source>
</reference>
<keyword evidence="2 4" id="KW-0863">Zinc-finger</keyword>
<feature type="transmembrane region" description="Helical" evidence="5">
    <location>
        <begin position="140"/>
        <end position="165"/>
    </location>
</feature>
<dbReference type="Gene3D" id="3.30.40.10">
    <property type="entry name" value="Zinc/RING finger domain, C3HC4 (zinc finger)"/>
    <property type="match status" value="1"/>
</dbReference>
<evidence type="ECO:0000256" key="1">
    <source>
        <dbReference type="ARBA" id="ARBA00022723"/>
    </source>
</evidence>
<dbReference type="Proteomes" id="UP000039865">
    <property type="component" value="Unassembled WGS sequence"/>
</dbReference>
<proteinExistence type="predicted"/>
<sequence length="332" mass="38712">MSLNSDHHSIEPDDEIQMHLLPPEEKQEVELIHDLQYSQLSSSNRNQLNLAFSISFVQEVARILASMYFTFYALLSIPLMVIYIVQLTQTSLKGEDLTEVDHQMLTFIRAGMFFVSAAFFNYTVHMFVITQMRVRRKLYFAVFFIILIAIKVLYNVWAIEGIVLYMGDMKTYSSDINFHVFSYGITFLSLINLMDIIRQGSILLFAIVFHITCKIKARKYRRRVVGDPTLLEESGLGNGFLKDAESMYRYFAVKDMYEKKQVSKVFKVVKLVGGLRKSLKEVQNENVCPICCDYMDIAVQMPCDLRHVYHQECIQQWLQKHRECPLCKVRVI</sequence>
<dbReference type="CDD" id="cd16454">
    <property type="entry name" value="RING-H2_PA-TM-RING"/>
    <property type="match status" value="1"/>
</dbReference>
<name>A0A078AFS3_STYLE</name>
<evidence type="ECO:0000256" key="2">
    <source>
        <dbReference type="ARBA" id="ARBA00022771"/>
    </source>
</evidence>
<feature type="transmembrane region" description="Helical" evidence="5">
    <location>
        <begin position="63"/>
        <end position="86"/>
    </location>
</feature>
<dbReference type="EMBL" id="CCKQ01009587">
    <property type="protein sequence ID" value="CDW81084.1"/>
    <property type="molecule type" value="Genomic_DNA"/>
</dbReference>
<dbReference type="GO" id="GO:0008270">
    <property type="term" value="F:zinc ion binding"/>
    <property type="evidence" value="ECO:0007669"/>
    <property type="project" value="UniProtKB-KW"/>
</dbReference>
<dbReference type="Pfam" id="PF13639">
    <property type="entry name" value="zf-RING_2"/>
    <property type="match status" value="1"/>
</dbReference>
<keyword evidence="8" id="KW-1185">Reference proteome</keyword>
<dbReference type="InterPro" id="IPR001841">
    <property type="entry name" value="Znf_RING"/>
</dbReference>
<keyword evidence="1" id="KW-0479">Metal-binding</keyword>
<dbReference type="PANTHER" id="PTHR15710">
    <property type="entry name" value="E3 UBIQUITIN-PROTEIN LIGASE PRAJA"/>
    <property type="match status" value="1"/>
</dbReference>
<accession>A0A078AFS3</accession>
<protein>
    <submittedName>
        <fullName evidence="7">Pinus taeda anonymous locus 0_12675_01 genomic sequence</fullName>
    </submittedName>
</protein>
<keyword evidence="3" id="KW-0862">Zinc</keyword>
<gene>
    <name evidence="7" type="primary">Contig10670.g11394</name>
    <name evidence="7" type="ORF">STYLEM_10092</name>
</gene>
<evidence type="ECO:0000256" key="4">
    <source>
        <dbReference type="PROSITE-ProRule" id="PRU00175"/>
    </source>
</evidence>
<dbReference type="SUPFAM" id="SSF57850">
    <property type="entry name" value="RING/U-box"/>
    <property type="match status" value="1"/>
</dbReference>
<feature type="transmembrane region" description="Helical" evidence="5">
    <location>
        <begin position="185"/>
        <end position="213"/>
    </location>
</feature>
<feature type="transmembrane region" description="Helical" evidence="5">
    <location>
        <begin position="106"/>
        <end position="128"/>
    </location>
</feature>